<proteinExistence type="predicted"/>
<dbReference type="GO" id="GO:0000105">
    <property type="term" value="P:L-histidine biosynthetic process"/>
    <property type="evidence" value="ECO:0007669"/>
    <property type="project" value="UniProtKB-KW"/>
</dbReference>
<evidence type="ECO:0000256" key="8">
    <source>
        <dbReference type="ARBA" id="ARBA00047838"/>
    </source>
</evidence>
<sequence>RSWRNSCLNRAQEGSFFYFVHSFMVVPENSSHILAQCIYQGLPLTAAIKKDNITGLQFHPERSGPIGLEILHEFMDG</sequence>
<dbReference type="Pfam" id="PF00117">
    <property type="entry name" value="GATase"/>
    <property type="match status" value="1"/>
</dbReference>
<feature type="domain" description="Glutamine amidotransferase" evidence="10">
    <location>
        <begin position="17"/>
        <end position="74"/>
    </location>
</feature>
<evidence type="ECO:0000256" key="3">
    <source>
        <dbReference type="ARBA" id="ARBA00022605"/>
    </source>
</evidence>
<comment type="catalytic activity">
    <reaction evidence="8">
        <text>5-[(5-phospho-1-deoxy-D-ribulos-1-ylimino)methylamino]-1-(5-phospho-beta-D-ribosyl)imidazole-4-carboxamide + L-glutamine = D-erythro-1-(imidazol-4-yl)glycerol 3-phosphate + 5-amino-1-(5-phospho-beta-D-ribosyl)imidazole-4-carboxamide + L-glutamate + H(+)</text>
        <dbReference type="Rhea" id="RHEA:24793"/>
        <dbReference type="ChEBI" id="CHEBI:15378"/>
        <dbReference type="ChEBI" id="CHEBI:29985"/>
        <dbReference type="ChEBI" id="CHEBI:58278"/>
        <dbReference type="ChEBI" id="CHEBI:58359"/>
        <dbReference type="ChEBI" id="CHEBI:58475"/>
        <dbReference type="ChEBI" id="CHEBI:58525"/>
        <dbReference type="EC" id="4.3.2.10"/>
    </reaction>
</comment>
<dbReference type="GO" id="GO:0016829">
    <property type="term" value="F:lyase activity"/>
    <property type="evidence" value="ECO:0007669"/>
    <property type="project" value="UniProtKB-KW"/>
</dbReference>
<keyword evidence="7" id="KW-0456">Lyase</keyword>
<dbReference type="EMBL" id="UINC01230314">
    <property type="protein sequence ID" value="SVE62389.1"/>
    <property type="molecule type" value="Genomic_DNA"/>
</dbReference>
<keyword evidence="5" id="KW-0315">Glutamine amidotransferase</keyword>
<dbReference type="SUPFAM" id="SSF52317">
    <property type="entry name" value="Class I glutamine amidotransferase-like"/>
    <property type="match status" value="1"/>
</dbReference>
<dbReference type="PROSITE" id="PS51273">
    <property type="entry name" value="GATASE_TYPE_1"/>
    <property type="match status" value="1"/>
</dbReference>
<comment type="pathway">
    <text evidence="1">Amino-acid biosynthesis; L-histidine biosynthesis; L-histidine from 5-phospho-alpha-D-ribose 1-diphosphate: step 5/9.</text>
</comment>
<dbReference type="AlphaFoldDB" id="A0A383F0E5"/>
<name>A0A383F0E5_9ZZZZ</name>
<protein>
    <recommendedName>
        <fullName evidence="10">Glutamine amidotransferase domain-containing protein</fullName>
    </recommendedName>
</protein>
<organism evidence="11">
    <name type="scientific">marine metagenome</name>
    <dbReference type="NCBI Taxonomy" id="408172"/>
    <lineage>
        <taxon>unclassified sequences</taxon>
        <taxon>metagenomes</taxon>
        <taxon>ecological metagenomes</taxon>
    </lineage>
</organism>
<evidence type="ECO:0000256" key="9">
    <source>
        <dbReference type="ARBA" id="ARBA00049534"/>
    </source>
</evidence>
<evidence type="ECO:0000256" key="2">
    <source>
        <dbReference type="ARBA" id="ARBA00011152"/>
    </source>
</evidence>
<dbReference type="PANTHER" id="PTHR42701:SF1">
    <property type="entry name" value="IMIDAZOLE GLYCEROL PHOSPHATE SYNTHASE SUBUNIT HISH"/>
    <property type="match status" value="1"/>
</dbReference>
<gene>
    <name evidence="11" type="ORF">METZ01_LOCUS515243</name>
</gene>
<dbReference type="GO" id="GO:0000107">
    <property type="term" value="F:imidazoleglycerol-phosphate synthase activity"/>
    <property type="evidence" value="ECO:0007669"/>
    <property type="project" value="TreeGrafter"/>
</dbReference>
<dbReference type="Gene3D" id="3.40.50.880">
    <property type="match status" value="1"/>
</dbReference>
<evidence type="ECO:0000256" key="1">
    <source>
        <dbReference type="ARBA" id="ARBA00005091"/>
    </source>
</evidence>
<keyword evidence="4" id="KW-0378">Hydrolase</keyword>
<keyword evidence="3" id="KW-0028">Amino-acid biosynthesis</keyword>
<comment type="catalytic activity">
    <reaction evidence="9">
        <text>L-glutamine + H2O = L-glutamate + NH4(+)</text>
        <dbReference type="Rhea" id="RHEA:15889"/>
        <dbReference type="ChEBI" id="CHEBI:15377"/>
        <dbReference type="ChEBI" id="CHEBI:28938"/>
        <dbReference type="ChEBI" id="CHEBI:29985"/>
        <dbReference type="ChEBI" id="CHEBI:58359"/>
        <dbReference type="EC" id="3.5.1.2"/>
    </reaction>
</comment>
<comment type="subunit">
    <text evidence="2">Heterodimer of HisH and HisF.</text>
</comment>
<keyword evidence="6" id="KW-0368">Histidine biosynthesis</keyword>
<reference evidence="11" key="1">
    <citation type="submission" date="2018-05" db="EMBL/GenBank/DDBJ databases">
        <authorList>
            <person name="Lanie J.A."/>
            <person name="Ng W.-L."/>
            <person name="Kazmierczak K.M."/>
            <person name="Andrzejewski T.M."/>
            <person name="Davidsen T.M."/>
            <person name="Wayne K.J."/>
            <person name="Tettelin H."/>
            <person name="Glass J.I."/>
            <person name="Rusch D."/>
            <person name="Podicherti R."/>
            <person name="Tsui H.-C.T."/>
            <person name="Winkler M.E."/>
        </authorList>
    </citation>
    <scope>NUCLEOTIDE SEQUENCE</scope>
</reference>
<dbReference type="InterPro" id="IPR010139">
    <property type="entry name" value="Imidazole-glycPsynth_HisH"/>
</dbReference>
<dbReference type="GO" id="GO:0004359">
    <property type="term" value="F:glutaminase activity"/>
    <property type="evidence" value="ECO:0007669"/>
    <property type="project" value="UniProtKB-EC"/>
</dbReference>
<dbReference type="InterPro" id="IPR029062">
    <property type="entry name" value="Class_I_gatase-like"/>
</dbReference>
<evidence type="ECO:0000259" key="10">
    <source>
        <dbReference type="Pfam" id="PF00117"/>
    </source>
</evidence>
<evidence type="ECO:0000256" key="6">
    <source>
        <dbReference type="ARBA" id="ARBA00023102"/>
    </source>
</evidence>
<feature type="non-terminal residue" evidence="11">
    <location>
        <position position="1"/>
    </location>
</feature>
<evidence type="ECO:0000256" key="5">
    <source>
        <dbReference type="ARBA" id="ARBA00022962"/>
    </source>
</evidence>
<evidence type="ECO:0000256" key="4">
    <source>
        <dbReference type="ARBA" id="ARBA00022801"/>
    </source>
</evidence>
<dbReference type="PANTHER" id="PTHR42701">
    <property type="entry name" value="IMIDAZOLE GLYCEROL PHOSPHATE SYNTHASE SUBUNIT HISH"/>
    <property type="match status" value="1"/>
</dbReference>
<dbReference type="InterPro" id="IPR017926">
    <property type="entry name" value="GATASE"/>
</dbReference>
<accession>A0A383F0E5</accession>
<evidence type="ECO:0000256" key="7">
    <source>
        <dbReference type="ARBA" id="ARBA00023239"/>
    </source>
</evidence>
<evidence type="ECO:0000313" key="11">
    <source>
        <dbReference type="EMBL" id="SVE62389.1"/>
    </source>
</evidence>